<evidence type="ECO:0000313" key="3">
    <source>
        <dbReference type="EMBL" id="BBX17027.1"/>
    </source>
</evidence>
<dbReference type="Proteomes" id="UP000467006">
    <property type="component" value="Chromosome"/>
</dbReference>
<dbReference type="KEGG" id="mdu:MDUV_18870"/>
<name>A0A7I7JYN7_9MYCO</name>
<dbReference type="InterPro" id="IPR019920">
    <property type="entry name" value="F420-binding_dom_put"/>
</dbReference>
<dbReference type="SUPFAM" id="SSF50475">
    <property type="entry name" value="FMN-binding split barrel"/>
    <property type="match status" value="1"/>
</dbReference>
<proteinExistence type="predicted"/>
<dbReference type="PANTHER" id="PTHR35176">
    <property type="entry name" value="HEME OXYGENASE HI_0854-RELATED"/>
    <property type="match status" value="1"/>
</dbReference>
<dbReference type="EMBL" id="AP022563">
    <property type="protein sequence ID" value="BBX17027.1"/>
    <property type="molecule type" value="Genomic_DNA"/>
</dbReference>
<feature type="domain" description="Pyridoxamine 5'-phosphate oxidase N-terminal" evidence="2">
    <location>
        <begin position="6"/>
        <end position="127"/>
    </location>
</feature>
<dbReference type="RefSeq" id="WP_098004690.1">
    <property type="nucleotide sequence ID" value="NZ_AP022563.1"/>
</dbReference>
<evidence type="ECO:0000313" key="4">
    <source>
        <dbReference type="Proteomes" id="UP000467006"/>
    </source>
</evidence>
<dbReference type="PANTHER" id="PTHR35176:SF6">
    <property type="entry name" value="HEME OXYGENASE HI_0854-RELATED"/>
    <property type="match status" value="1"/>
</dbReference>
<dbReference type="OrthoDB" id="162914at2"/>
<protein>
    <submittedName>
        <fullName evidence="3">PPOX class F420-dependent enzyme</fullName>
    </submittedName>
</protein>
<evidence type="ECO:0000259" key="2">
    <source>
        <dbReference type="Pfam" id="PF01243"/>
    </source>
</evidence>
<accession>A0A7I7JYN7</accession>
<dbReference type="AlphaFoldDB" id="A0A7I7JYN7"/>
<keyword evidence="1" id="KW-0560">Oxidoreductase</keyword>
<dbReference type="GO" id="GO:0016627">
    <property type="term" value="F:oxidoreductase activity, acting on the CH-CH group of donors"/>
    <property type="evidence" value="ECO:0007669"/>
    <property type="project" value="TreeGrafter"/>
</dbReference>
<dbReference type="InterPro" id="IPR012349">
    <property type="entry name" value="Split_barrel_FMN-bd"/>
</dbReference>
<dbReference type="GO" id="GO:0070967">
    <property type="term" value="F:coenzyme F420 binding"/>
    <property type="evidence" value="ECO:0007669"/>
    <property type="project" value="TreeGrafter"/>
</dbReference>
<dbReference type="InterPro" id="IPR052019">
    <property type="entry name" value="F420H2_bilvrd_red/Heme_oxyg"/>
</dbReference>
<sequence length="129" mass="14163">MANIPASHRDLIEAPGIASLSTIGADGTPQVTALWYLADGDKVKTSLMTTRQKYKNVVAHPKATLFIIDPTNPFRTLEVRADASIEEDPALGLFERIVRHYGQDPDNFPAPRDNRVVLVLTPTRVVTQG</sequence>
<reference evidence="3 4" key="1">
    <citation type="journal article" date="2019" name="Emerg. Microbes Infect.">
        <title>Comprehensive subspecies identification of 175 nontuberculous mycobacteria species based on 7547 genomic profiles.</title>
        <authorList>
            <person name="Matsumoto Y."/>
            <person name="Kinjo T."/>
            <person name="Motooka D."/>
            <person name="Nabeya D."/>
            <person name="Jung N."/>
            <person name="Uechi K."/>
            <person name="Horii T."/>
            <person name="Iida T."/>
            <person name="Fujita J."/>
            <person name="Nakamura S."/>
        </authorList>
    </citation>
    <scope>NUCLEOTIDE SEQUENCE [LARGE SCALE GENOMIC DNA]</scope>
    <source>
        <strain evidence="3 4">JCM 6396</strain>
    </source>
</reference>
<dbReference type="Pfam" id="PF01243">
    <property type="entry name" value="PNPOx_N"/>
    <property type="match status" value="1"/>
</dbReference>
<dbReference type="NCBIfam" id="TIGR03618">
    <property type="entry name" value="Rv1155_F420"/>
    <property type="match status" value="1"/>
</dbReference>
<dbReference type="GO" id="GO:0005829">
    <property type="term" value="C:cytosol"/>
    <property type="evidence" value="ECO:0007669"/>
    <property type="project" value="TreeGrafter"/>
</dbReference>
<dbReference type="InterPro" id="IPR011576">
    <property type="entry name" value="Pyridox_Oxase_N"/>
</dbReference>
<keyword evidence="4" id="KW-1185">Reference proteome</keyword>
<evidence type="ECO:0000256" key="1">
    <source>
        <dbReference type="ARBA" id="ARBA00023002"/>
    </source>
</evidence>
<organism evidence="3 4">
    <name type="scientific">Mycolicibacterium duvalii</name>
    <dbReference type="NCBI Taxonomy" id="39688"/>
    <lineage>
        <taxon>Bacteria</taxon>
        <taxon>Bacillati</taxon>
        <taxon>Actinomycetota</taxon>
        <taxon>Actinomycetes</taxon>
        <taxon>Mycobacteriales</taxon>
        <taxon>Mycobacteriaceae</taxon>
        <taxon>Mycolicibacterium</taxon>
    </lineage>
</organism>
<gene>
    <name evidence="3" type="ORF">MDUV_18870</name>
</gene>
<dbReference type="Gene3D" id="2.30.110.10">
    <property type="entry name" value="Electron Transport, Fmn-binding Protein, Chain A"/>
    <property type="match status" value="1"/>
</dbReference>